<name>A0ABZ0SCZ8_9GAMM</name>
<keyword evidence="2" id="KW-1185">Reference proteome</keyword>
<proteinExistence type="predicted"/>
<evidence type="ECO:0008006" key="3">
    <source>
        <dbReference type="Google" id="ProtNLM"/>
    </source>
</evidence>
<gene>
    <name evidence="1" type="ORF">Thiowin_03982</name>
</gene>
<protein>
    <recommendedName>
        <fullName evidence="3">CopG family transcriptional regulator</fullName>
    </recommendedName>
</protein>
<reference evidence="1 2" key="1">
    <citation type="journal article" date="2023" name="Microorganisms">
        <title>Thiorhodovibrio frisius and Trv. litoralis spp. nov., Two Novel Members from a Clade of Fastidious Purple Sulfur Bacteria That Exhibit Unique Red-Shifted Light-Harvesting Capabilities.</title>
        <authorList>
            <person name="Methner A."/>
            <person name="Kuzyk S.B."/>
            <person name="Petersen J."/>
            <person name="Bauer S."/>
            <person name="Brinkmann H."/>
            <person name="Sichau K."/>
            <person name="Wanner G."/>
            <person name="Wolf J."/>
            <person name="Neumann-Schaal M."/>
            <person name="Henke P."/>
            <person name="Tank M."/>
            <person name="Sproer C."/>
            <person name="Bunk B."/>
            <person name="Overmann J."/>
        </authorList>
    </citation>
    <scope>NUCLEOTIDE SEQUENCE [LARGE SCALE GENOMIC DNA]</scope>
    <source>
        <strain evidence="1 2">DSM 6702</strain>
    </source>
</reference>
<dbReference type="EMBL" id="CP121472">
    <property type="protein sequence ID" value="WPL18891.1"/>
    <property type="molecule type" value="Genomic_DNA"/>
</dbReference>
<organism evidence="1 2">
    <name type="scientific">Thiorhodovibrio winogradskyi</name>
    <dbReference type="NCBI Taxonomy" id="77007"/>
    <lineage>
        <taxon>Bacteria</taxon>
        <taxon>Pseudomonadati</taxon>
        <taxon>Pseudomonadota</taxon>
        <taxon>Gammaproteobacteria</taxon>
        <taxon>Chromatiales</taxon>
        <taxon>Chromatiaceae</taxon>
        <taxon>Thiorhodovibrio</taxon>
    </lineage>
</organism>
<dbReference type="RefSeq" id="WP_328984628.1">
    <property type="nucleotide sequence ID" value="NZ_CP121472.1"/>
</dbReference>
<evidence type="ECO:0000313" key="2">
    <source>
        <dbReference type="Proteomes" id="UP001432180"/>
    </source>
</evidence>
<evidence type="ECO:0000313" key="1">
    <source>
        <dbReference type="EMBL" id="WPL18891.1"/>
    </source>
</evidence>
<accession>A0ABZ0SCZ8</accession>
<sequence>MTNFYLTLPNSIERHLNEMAQLDGVPIDQFISSAVAEKISAITAENYLRSRAERADPAAFQAILDRVEDRPPLPGDE</sequence>
<dbReference type="Proteomes" id="UP001432180">
    <property type="component" value="Chromosome"/>
</dbReference>